<protein>
    <recommendedName>
        <fullName evidence="1">Laminin G domain-containing protein</fullName>
    </recommendedName>
</protein>
<evidence type="ECO:0000313" key="2">
    <source>
        <dbReference type="EMBL" id="VDK66206.1"/>
    </source>
</evidence>
<keyword evidence="3" id="KW-1185">Reference proteome</keyword>
<dbReference type="InterPro" id="IPR001791">
    <property type="entry name" value="Laminin_G"/>
</dbReference>
<dbReference type="EMBL" id="UYRV01019567">
    <property type="protein sequence ID" value="VDK66206.1"/>
    <property type="molecule type" value="Genomic_DNA"/>
</dbReference>
<dbReference type="OrthoDB" id="10011303at2759"/>
<evidence type="ECO:0000259" key="1">
    <source>
        <dbReference type="Pfam" id="PF02210"/>
    </source>
</evidence>
<organism evidence="2 3">
    <name type="scientific">Cylicostephanus goldi</name>
    <name type="common">Nematode worm</name>
    <dbReference type="NCBI Taxonomy" id="71465"/>
    <lineage>
        <taxon>Eukaryota</taxon>
        <taxon>Metazoa</taxon>
        <taxon>Ecdysozoa</taxon>
        <taxon>Nematoda</taxon>
        <taxon>Chromadorea</taxon>
        <taxon>Rhabditida</taxon>
        <taxon>Rhabditina</taxon>
        <taxon>Rhabditomorpha</taxon>
        <taxon>Strongyloidea</taxon>
        <taxon>Strongylidae</taxon>
        <taxon>Cylicostephanus</taxon>
    </lineage>
</organism>
<dbReference type="Gene3D" id="2.60.120.200">
    <property type="match status" value="1"/>
</dbReference>
<name>A0A3P6RWM7_CYLGO</name>
<gene>
    <name evidence="2" type="ORF">CGOC_LOCUS6148</name>
</gene>
<dbReference type="AlphaFoldDB" id="A0A3P6RWM7"/>
<proteinExistence type="predicted"/>
<dbReference type="Pfam" id="PF02210">
    <property type="entry name" value="Laminin_G_2"/>
    <property type="match status" value="1"/>
</dbReference>
<evidence type="ECO:0000313" key="3">
    <source>
        <dbReference type="Proteomes" id="UP000271889"/>
    </source>
</evidence>
<sequence>MTIQSEEDDLLALKIENGVLVAFAGDDRASLELASAADEQWHYVSVRKTKDMLRVDVDDLHSKEEKRRNGDEVVSTTFTARGTRYALYKRNSNIYGYLPFSPFWLTCRQNSRFHLFYWRQTLFTSSHH</sequence>
<reference evidence="2 3" key="1">
    <citation type="submission" date="2018-11" db="EMBL/GenBank/DDBJ databases">
        <authorList>
            <consortium name="Pathogen Informatics"/>
        </authorList>
    </citation>
    <scope>NUCLEOTIDE SEQUENCE [LARGE SCALE GENOMIC DNA]</scope>
</reference>
<dbReference type="Proteomes" id="UP000271889">
    <property type="component" value="Unassembled WGS sequence"/>
</dbReference>
<accession>A0A3P6RWM7</accession>
<feature type="domain" description="Laminin G" evidence="1">
    <location>
        <begin position="5"/>
        <end position="69"/>
    </location>
</feature>